<proteinExistence type="predicted"/>
<dbReference type="Proteomes" id="UP000735302">
    <property type="component" value="Unassembled WGS sequence"/>
</dbReference>
<name>A0AAV4BQY8_9GAST</name>
<comment type="caution">
    <text evidence="1">The sequence shown here is derived from an EMBL/GenBank/DDBJ whole genome shotgun (WGS) entry which is preliminary data.</text>
</comment>
<dbReference type="AlphaFoldDB" id="A0AAV4BQY8"/>
<sequence>MINLDMNLTGILLPTLETYNVEQWILNNKLLVYLSQLGCENRQSVIKRKERVLANLHYTTCLDNEHETARVLIGRSNRPLNTPLPLLGLVLVPSMTNPD</sequence>
<organism evidence="1 2">
    <name type="scientific">Plakobranchus ocellatus</name>
    <dbReference type="NCBI Taxonomy" id="259542"/>
    <lineage>
        <taxon>Eukaryota</taxon>
        <taxon>Metazoa</taxon>
        <taxon>Spiralia</taxon>
        <taxon>Lophotrochozoa</taxon>
        <taxon>Mollusca</taxon>
        <taxon>Gastropoda</taxon>
        <taxon>Heterobranchia</taxon>
        <taxon>Euthyneura</taxon>
        <taxon>Panpulmonata</taxon>
        <taxon>Sacoglossa</taxon>
        <taxon>Placobranchoidea</taxon>
        <taxon>Plakobranchidae</taxon>
        <taxon>Plakobranchus</taxon>
    </lineage>
</organism>
<accession>A0AAV4BQY8</accession>
<evidence type="ECO:0000313" key="1">
    <source>
        <dbReference type="EMBL" id="GFO21223.1"/>
    </source>
</evidence>
<evidence type="ECO:0000313" key="2">
    <source>
        <dbReference type="Proteomes" id="UP000735302"/>
    </source>
</evidence>
<keyword evidence="2" id="KW-1185">Reference proteome</keyword>
<reference evidence="1 2" key="1">
    <citation type="journal article" date="2021" name="Elife">
        <title>Chloroplast acquisition without the gene transfer in kleptoplastic sea slugs, Plakobranchus ocellatus.</title>
        <authorList>
            <person name="Maeda T."/>
            <person name="Takahashi S."/>
            <person name="Yoshida T."/>
            <person name="Shimamura S."/>
            <person name="Takaki Y."/>
            <person name="Nagai Y."/>
            <person name="Toyoda A."/>
            <person name="Suzuki Y."/>
            <person name="Arimoto A."/>
            <person name="Ishii H."/>
            <person name="Satoh N."/>
            <person name="Nishiyama T."/>
            <person name="Hasebe M."/>
            <person name="Maruyama T."/>
            <person name="Minagawa J."/>
            <person name="Obokata J."/>
            <person name="Shigenobu S."/>
        </authorList>
    </citation>
    <scope>NUCLEOTIDE SEQUENCE [LARGE SCALE GENOMIC DNA]</scope>
</reference>
<protein>
    <submittedName>
        <fullName evidence="1">Uncharacterized protein</fullName>
    </submittedName>
</protein>
<gene>
    <name evidence="1" type="ORF">PoB_004772800</name>
</gene>
<dbReference type="EMBL" id="BLXT01005251">
    <property type="protein sequence ID" value="GFO21223.1"/>
    <property type="molecule type" value="Genomic_DNA"/>
</dbReference>